<dbReference type="Gene3D" id="3.90.1750.20">
    <property type="entry name" value="Putative Large Serine Recombinase, Chain B, Domain 2"/>
    <property type="match status" value="1"/>
</dbReference>
<dbReference type="Proteomes" id="UP000242849">
    <property type="component" value="Unassembled WGS sequence"/>
</dbReference>
<dbReference type="RefSeq" id="WP_090376300.1">
    <property type="nucleotide sequence ID" value="NZ_FNSC01000001.1"/>
</dbReference>
<evidence type="ECO:0000256" key="2">
    <source>
        <dbReference type="ARBA" id="ARBA00023172"/>
    </source>
</evidence>
<dbReference type="Pfam" id="PF07508">
    <property type="entry name" value="Recombinase"/>
    <property type="match status" value="1"/>
</dbReference>
<dbReference type="CDD" id="cd00338">
    <property type="entry name" value="Ser_Recombinase"/>
    <property type="match status" value="1"/>
</dbReference>
<keyword evidence="1" id="KW-0238">DNA-binding</keyword>
<evidence type="ECO:0000313" key="5">
    <source>
        <dbReference type="Proteomes" id="UP000242849"/>
    </source>
</evidence>
<dbReference type="Pfam" id="PF00239">
    <property type="entry name" value="Resolvase"/>
    <property type="match status" value="1"/>
</dbReference>
<dbReference type="AlphaFoldDB" id="A0A1H4QQD6"/>
<sequence length="554" mass="62360">MTKQAIPYIRFSSFKQSEGNSYQRQREAIDRWLAAHPDYVKSNLVFEDLGKSGFADERKKYKQASGMLKIAAAIEAGLIRSGDLVLLEAFDRATRRKMVDAWELITPILKAGVDICTLDDGITYTKESLNGSHAFLLVAKIQAAYGYSKILSERVSASYDLRRKEAKEGKQVKRNVPMWLTAEGGLKPEVVVAVQEVFNLYIQAMGVHSIAVELKKRKIEGLEKVSGPTVAAWLRNRAAIGVWANTEAAEERKREEIPDAYPAIVEKERFFLVQKLIEQRKTAKPTKTGKANFLSGLVVCSHCDSTMIVHNTNGKPNAFRCLSHHRNKDLGCKNNKSIPYNLVLYIYLCTAFSGLQRALQKQTLSTSEKRKIVIEEQLSVVSRNISKLIELDMLDLPETKDKLLTLKEEREKLVSELASIDAGAVVESEIKQAMIEEKNLLESSPAVLNAMLKSADYKIITSMDGSIECNELEFMGVSWRYAGVQRMVKSCTTDYYKLLMIHKATGREWLCKIEPGHLVIDAFPLLDTAQHKGNNWLSPRYANILRGHPVELCQ</sequence>
<dbReference type="OrthoDB" id="9791494at2"/>
<evidence type="ECO:0000313" key="4">
    <source>
        <dbReference type="EMBL" id="SEC21876.1"/>
    </source>
</evidence>
<reference evidence="5" key="1">
    <citation type="submission" date="2016-10" db="EMBL/GenBank/DDBJ databases">
        <authorList>
            <person name="Varghese N."/>
            <person name="Submissions S."/>
        </authorList>
    </citation>
    <scope>NUCLEOTIDE SEQUENCE [LARGE SCALE GENOMIC DNA]</scope>
    <source>
        <strain evidence="5">DSM 12111</strain>
    </source>
</reference>
<dbReference type="STRING" id="53406.SAMN05421553_0514"/>
<dbReference type="PANTHER" id="PTHR30461:SF2">
    <property type="entry name" value="SERINE RECOMBINASE PINE-RELATED"/>
    <property type="match status" value="1"/>
</dbReference>
<keyword evidence="2" id="KW-0233">DNA recombination</keyword>
<dbReference type="Gene3D" id="3.40.50.1390">
    <property type="entry name" value="Resolvase, N-terminal catalytic domain"/>
    <property type="match status" value="1"/>
</dbReference>
<evidence type="ECO:0000259" key="3">
    <source>
        <dbReference type="PROSITE" id="PS51736"/>
    </source>
</evidence>
<dbReference type="InterPro" id="IPR038109">
    <property type="entry name" value="DNA_bind_recomb_sf"/>
</dbReference>
<keyword evidence="5" id="KW-1185">Reference proteome</keyword>
<dbReference type="PROSITE" id="PS51736">
    <property type="entry name" value="RECOMBINASES_3"/>
    <property type="match status" value="1"/>
</dbReference>
<dbReference type="SMART" id="SM00857">
    <property type="entry name" value="Resolvase"/>
    <property type="match status" value="1"/>
</dbReference>
<dbReference type="PANTHER" id="PTHR30461">
    <property type="entry name" value="DNA-INVERTASE FROM LAMBDOID PROPHAGE"/>
    <property type="match status" value="1"/>
</dbReference>
<dbReference type="GO" id="GO:0003677">
    <property type="term" value="F:DNA binding"/>
    <property type="evidence" value="ECO:0007669"/>
    <property type="project" value="UniProtKB-KW"/>
</dbReference>
<evidence type="ECO:0000256" key="1">
    <source>
        <dbReference type="ARBA" id="ARBA00023125"/>
    </source>
</evidence>
<protein>
    <submittedName>
        <fullName evidence="4">Recombinase zinc beta ribbon domain-containing protein</fullName>
    </submittedName>
</protein>
<dbReference type="EMBL" id="FNSC01000001">
    <property type="protein sequence ID" value="SEC21876.1"/>
    <property type="molecule type" value="Genomic_DNA"/>
</dbReference>
<gene>
    <name evidence="4" type="ORF">SAMN05421553_0514</name>
</gene>
<dbReference type="InterPro" id="IPR011109">
    <property type="entry name" value="DNA_bind_recombinase_dom"/>
</dbReference>
<dbReference type="InterPro" id="IPR006119">
    <property type="entry name" value="Resolv_N"/>
</dbReference>
<accession>A0A1H4QQD6</accession>
<dbReference type="GO" id="GO:0000150">
    <property type="term" value="F:DNA strand exchange activity"/>
    <property type="evidence" value="ECO:0007669"/>
    <property type="project" value="InterPro"/>
</dbReference>
<dbReference type="Pfam" id="PF13408">
    <property type="entry name" value="Zn_ribbon_recom"/>
    <property type="match status" value="1"/>
</dbReference>
<organism evidence="4 5">
    <name type="scientific">Pseudomonas anguilliseptica</name>
    <dbReference type="NCBI Taxonomy" id="53406"/>
    <lineage>
        <taxon>Bacteria</taxon>
        <taxon>Pseudomonadati</taxon>
        <taxon>Pseudomonadota</taxon>
        <taxon>Gammaproteobacteria</taxon>
        <taxon>Pseudomonadales</taxon>
        <taxon>Pseudomonadaceae</taxon>
        <taxon>Pseudomonas</taxon>
    </lineage>
</organism>
<dbReference type="InterPro" id="IPR036162">
    <property type="entry name" value="Resolvase-like_N_sf"/>
</dbReference>
<dbReference type="InterPro" id="IPR050639">
    <property type="entry name" value="SSR_resolvase"/>
</dbReference>
<feature type="domain" description="Resolvase/invertase-type recombinase catalytic" evidence="3">
    <location>
        <begin position="4"/>
        <end position="166"/>
    </location>
</feature>
<dbReference type="InterPro" id="IPR025827">
    <property type="entry name" value="Zn_ribbon_recom_dom"/>
</dbReference>
<proteinExistence type="predicted"/>
<dbReference type="SUPFAM" id="SSF53041">
    <property type="entry name" value="Resolvase-like"/>
    <property type="match status" value="1"/>
</dbReference>
<name>A0A1H4QQD6_PSEAG</name>